<feature type="transmembrane region" description="Helical" evidence="6">
    <location>
        <begin position="103"/>
        <end position="121"/>
    </location>
</feature>
<dbReference type="Gene3D" id="3.30.450.20">
    <property type="entry name" value="PAS domain"/>
    <property type="match status" value="1"/>
</dbReference>
<dbReference type="PROSITE" id="PS50110">
    <property type="entry name" value="RESPONSE_REGULATORY"/>
    <property type="match status" value="1"/>
</dbReference>
<dbReference type="PROSITE" id="PS50109">
    <property type="entry name" value="HIS_KIN"/>
    <property type="match status" value="1"/>
</dbReference>
<dbReference type="Pfam" id="PF02518">
    <property type="entry name" value="HATPase_c"/>
    <property type="match status" value="1"/>
</dbReference>
<feature type="transmembrane region" description="Helical" evidence="6">
    <location>
        <begin position="133"/>
        <end position="153"/>
    </location>
</feature>
<evidence type="ECO:0000256" key="6">
    <source>
        <dbReference type="SAM" id="Phobius"/>
    </source>
</evidence>
<dbReference type="InterPro" id="IPR036890">
    <property type="entry name" value="HATPase_C_sf"/>
</dbReference>
<dbReference type="EC" id="2.7.13.3" evidence="2"/>
<dbReference type="Pfam" id="PF00072">
    <property type="entry name" value="Response_reg"/>
    <property type="match status" value="1"/>
</dbReference>
<dbReference type="PRINTS" id="PR00344">
    <property type="entry name" value="BCTRLSENSOR"/>
</dbReference>
<dbReference type="SUPFAM" id="SSF55874">
    <property type="entry name" value="ATPase domain of HSP90 chaperone/DNA topoisomerase II/histidine kinase"/>
    <property type="match status" value="1"/>
</dbReference>
<dbReference type="RefSeq" id="WP_189404040.1">
    <property type="nucleotide sequence ID" value="NZ_BMXP01000002.1"/>
</dbReference>
<dbReference type="SMART" id="SM00448">
    <property type="entry name" value="REC"/>
    <property type="match status" value="1"/>
</dbReference>
<comment type="catalytic activity">
    <reaction evidence="1">
        <text>ATP + protein L-histidine = ADP + protein N-phospho-L-histidine.</text>
        <dbReference type="EC" id="2.7.13.3"/>
    </reaction>
</comment>
<dbReference type="SMART" id="SM00387">
    <property type="entry name" value="HATPase_c"/>
    <property type="match status" value="1"/>
</dbReference>
<feature type="domain" description="Response regulatory" evidence="8">
    <location>
        <begin position="807"/>
        <end position="924"/>
    </location>
</feature>
<dbReference type="SUPFAM" id="SSF47384">
    <property type="entry name" value="Homodimeric domain of signal transducing histidine kinase"/>
    <property type="match status" value="1"/>
</dbReference>
<accession>A0A918JGS5</accession>
<keyword evidence="6" id="KW-0472">Membrane</keyword>
<feature type="transmembrane region" description="Helical" evidence="6">
    <location>
        <begin position="72"/>
        <end position="91"/>
    </location>
</feature>
<dbReference type="InterPro" id="IPR036097">
    <property type="entry name" value="HisK_dim/P_sf"/>
</dbReference>
<dbReference type="InterPro" id="IPR011006">
    <property type="entry name" value="CheY-like_superfamily"/>
</dbReference>
<feature type="transmembrane region" description="Helical" evidence="6">
    <location>
        <begin position="6"/>
        <end position="25"/>
    </location>
</feature>
<comment type="caution">
    <text evidence="9">The sequence shown here is derived from an EMBL/GenBank/DDBJ whole genome shotgun (WGS) entry which is preliminary data.</text>
</comment>
<dbReference type="PANTHER" id="PTHR45339">
    <property type="entry name" value="HYBRID SIGNAL TRANSDUCTION HISTIDINE KINASE J"/>
    <property type="match status" value="1"/>
</dbReference>
<dbReference type="Pfam" id="PF00512">
    <property type="entry name" value="HisKA"/>
    <property type="match status" value="1"/>
</dbReference>
<dbReference type="CDD" id="cd16922">
    <property type="entry name" value="HATPase_EvgS-ArcB-TorS-like"/>
    <property type="match status" value="1"/>
</dbReference>
<dbReference type="SMART" id="SM00388">
    <property type="entry name" value="HisKA"/>
    <property type="match status" value="1"/>
</dbReference>
<evidence type="ECO:0000256" key="1">
    <source>
        <dbReference type="ARBA" id="ARBA00000085"/>
    </source>
</evidence>
<dbReference type="CDD" id="cd17546">
    <property type="entry name" value="REC_hyHK_CKI1_RcsC-like"/>
    <property type="match status" value="1"/>
</dbReference>
<dbReference type="AlphaFoldDB" id="A0A918JGS5"/>
<dbReference type="Gene3D" id="1.10.287.130">
    <property type="match status" value="1"/>
</dbReference>
<organism evidence="9 10">
    <name type="scientific">Alteromonas halophila</name>
    <dbReference type="NCBI Taxonomy" id="516698"/>
    <lineage>
        <taxon>Bacteria</taxon>
        <taxon>Pseudomonadati</taxon>
        <taxon>Pseudomonadota</taxon>
        <taxon>Gammaproteobacteria</taxon>
        <taxon>Alteromonadales</taxon>
        <taxon>Alteromonadaceae</taxon>
        <taxon>Alteromonas/Salinimonas group</taxon>
        <taxon>Alteromonas</taxon>
    </lineage>
</organism>
<keyword evidence="4" id="KW-0902">Two-component regulatory system</keyword>
<dbReference type="Proteomes" id="UP000631300">
    <property type="component" value="Unassembled WGS sequence"/>
</dbReference>
<gene>
    <name evidence="9" type="ORF">GCM10007391_10070</name>
</gene>
<dbReference type="InterPro" id="IPR003594">
    <property type="entry name" value="HATPase_dom"/>
</dbReference>
<evidence type="ECO:0000313" key="10">
    <source>
        <dbReference type="Proteomes" id="UP000631300"/>
    </source>
</evidence>
<evidence type="ECO:0000313" key="9">
    <source>
        <dbReference type="EMBL" id="GGW79313.1"/>
    </source>
</evidence>
<dbReference type="FunFam" id="3.30.565.10:FF:000010">
    <property type="entry name" value="Sensor histidine kinase RcsC"/>
    <property type="match status" value="1"/>
</dbReference>
<dbReference type="GO" id="GO:0000155">
    <property type="term" value="F:phosphorelay sensor kinase activity"/>
    <property type="evidence" value="ECO:0007669"/>
    <property type="project" value="InterPro"/>
</dbReference>
<protein>
    <recommendedName>
        <fullName evidence="2">histidine kinase</fullName>
        <ecNumber evidence="2">2.7.13.3</ecNumber>
    </recommendedName>
</protein>
<evidence type="ECO:0000256" key="4">
    <source>
        <dbReference type="ARBA" id="ARBA00023012"/>
    </source>
</evidence>
<feature type="domain" description="Histidine kinase" evidence="7">
    <location>
        <begin position="573"/>
        <end position="789"/>
    </location>
</feature>
<keyword evidence="6" id="KW-1133">Transmembrane helix</keyword>
<dbReference type="CDD" id="cd00082">
    <property type="entry name" value="HisKA"/>
    <property type="match status" value="1"/>
</dbReference>
<reference evidence="9" key="1">
    <citation type="journal article" date="2014" name="Int. J. Syst. Evol. Microbiol.">
        <title>Complete genome sequence of Corynebacterium casei LMG S-19264T (=DSM 44701T), isolated from a smear-ripened cheese.</title>
        <authorList>
            <consortium name="US DOE Joint Genome Institute (JGI-PGF)"/>
            <person name="Walter F."/>
            <person name="Albersmeier A."/>
            <person name="Kalinowski J."/>
            <person name="Ruckert C."/>
        </authorList>
    </citation>
    <scope>NUCLEOTIDE SEQUENCE</scope>
    <source>
        <strain evidence="9">KCTC 22164</strain>
    </source>
</reference>
<dbReference type="Gene3D" id="3.30.565.10">
    <property type="entry name" value="Histidine kinase-like ATPase, C-terminal domain"/>
    <property type="match status" value="1"/>
</dbReference>
<name>A0A918JGS5_9ALTE</name>
<feature type="transmembrane region" description="Helical" evidence="6">
    <location>
        <begin position="439"/>
        <end position="465"/>
    </location>
</feature>
<dbReference type="InterPro" id="IPR001789">
    <property type="entry name" value="Sig_transdc_resp-reg_receiver"/>
</dbReference>
<keyword evidence="6" id="KW-0812">Transmembrane</keyword>
<evidence type="ECO:0000259" key="7">
    <source>
        <dbReference type="PROSITE" id="PS50109"/>
    </source>
</evidence>
<keyword evidence="3 5" id="KW-0597">Phosphoprotein</keyword>
<dbReference type="InterPro" id="IPR004358">
    <property type="entry name" value="Sig_transdc_His_kin-like_C"/>
</dbReference>
<dbReference type="Gene3D" id="3.40.50.2300">
    <property type="match status" value="1"/>
</dbReference>
<dbReference type="PANTHER" id="PTHR45339:SF1">
    <property type="entry name" value="HYBRID SIGNAL TRANSDUCTION HISTIDINE KINASE J"/>
    <property type="match status" value="1"/>
</dbReference>
<dbReference type="InterPro" id="IPR005467">
    <property type="entry name" value="His_kinase_dom"/>
</dbReference>
<feature type="modified residue" description="4-aspartylphosphate" evidence="5">
    <location>
        <position position="856"/>
    </location>
</feature>
<evidence type="ECO:0000256" key="2">
    <source>
        <dbReference type="ARBA" id="ARBA00012438"/>
    </source>
</evidence>
<dbReference type="SUPFAM" id="SSF52172">
    <property type="entry name" value="CheY-like"/>
    <property type="match status" value="1"/>
</dbReference>
<evidence type="ECO:0000256" key="3">
    <source>
        <dbReference type="ARBA" id="ARBA00022553"/>
    </source>
</evidence>
<reference evidence="9" key="2">
    <citation type="submission" date="2020-09" db="EMBL/GenBank/DDBJ databases">
        <authorList>
            <person name="Sun Q."/>
            <person name="Kim S."/>
        </authorList>
    </citation>
    <scope>NUCLEOTIDE SEQUENCE</scope>
    <source>
        <strain evidence="9">KCTC 22164</strain>
    </source>
</reference>
<proteinExistence type="predicted"/>
<keyword evidence="10" id="KW-1185">Reference proteome</keyword>
<feature type="transmembrane region" description="Helical" evidence="6">
    <location>
        <begin position="165"/>
        <end position="194"/>
    </location>
</feature>
<evidence type="ECO:0000259" key="8">
    <source>
        <dbReference type="PROSITE" id="PS50110"/>
    </source>
</evidence>
<dbReference type="CDD" id="cd12914">
    <property type="entry name" value="PDC1_DGC_like"/>
    <property type="match status" value="1"/>
</dbReference>
<evidence type="ECO:0000256" key="5">
    <source>
        <dbReference type="PROSITE-ProRule" id="PRU00169"/>
    </source>
</evidence>
<dbReference type="EMBL" id="BMXP01000002">
    <property type="protein sequence ID" value="GGW79313.1"/>
    <property type="molecule type" value="Genomic_DNA"/>
</dbReference>
<feature type="transmembrane region" description="Helical" evidence="6">
    <location>
        <begin position="37"/>
        <end position="66"/>
    </location>
</feature>
<dbReference type="InterPro" id="IPR003661">
    <property type="entry name" value="HisK_dim/P_dom"/>
</dbReference>
<sequence length="930" mass="102149">MKPCAIFDLMILLLCVLAGTAVNTLPPPIESSGVEVFGLGAAVFLALRYSPVMAVPAALIICAPVWVLDSGIISKVTLTLLPVVVSAVGYLQPVARALKNTVIWWALPAMCLLLAEHFWSLGFEDSLPITGQIISWVSGVFGFVSGQFAFLFVQRYQRDWISRDIGLHFLFSYLFAGSFFIAVLVIVFTTVGLYQHQERQQLQSYMTQRAKVLNQQLSEFVSHHHQVIIQAGDMLSAITDDKAYDVRARRALRTLNQHTPEFLTFLIADAQGDIGYASPPDLLEVARQAGALNVAGRDYFYTVVETGRPFRSDVFRGRGFGDDPIIALSAPIKDSSGNVTGIIEGSLSLKSFQQFDAQNIAGFSMLLTDANNRVIYASSPLALPPLKAAPDMQCAEECETRVTMLDKQWLYTARGIDSLGWQLRLLFDNRLFVTLSNEYLVSALVVLLVLSAAGTLIGLLVAGMVDSPIKGLARRVIAFSPNSRKVDNPMQHHASYIREIAALDDEFVRLQHRLITAFDELGQARNAQRSLNRELSDFNKTLEQRIAQKTHSLAKALDEANAASVAKTQFLANMSHEIRTPMNGIIGNCELLREQALPPASDARVNVIAQSAMNLLTILDNILDWSKIESGKMRVDNHATQLTPLLASACELYRQKAAQKQVNISLDIDPSVPAWVLIDSGKLSQVLNNLLSNAVKFTTQGTIRVLATYTSAMLKIAVTDTGVGIQREKQLTIFEQFEQADASTTRLFGGTGLGLAISRGLVDAMKGNISVSSTPGQGSCFSVIIPCDITAEKVSDDSSASLPENLRVLLVEDNDINAHIVQDMLKQAQVRCVRTTNGLQALEAVERHRFDCILMDCQMPVMDGLEATRRIRQRVDDNRHIPIIALTANAFNEDRDACIAAGMNDFVTKPVTRQRLFDVIAAMVATHQQA</sequence>